<feature type="region of interest" description="Disordered" evidence="1">
    <location>
        <begin position="33"/>
        <end position="114"/>
    </location>
</feature>
<dbReference type="GO" id="GO:0016042">
    <property type="term" value="P:lipid catabolic process"/>
    <property type="evidence" value="ECO:0007669"/>
    <property type="project" value="InterPro"/>
</dbReference>
<dbReference type="Gene3D" id="3.40.50.1820">
    <property type="entry name" value="alpha/beta hydrolase"/>
    <property type="match status" value="1"/>
</dbReference>
<keyword evidence="2" id="KW-0732">Signal</keyword>
<evidence type="ECO:0000256" key="1">
    <source>
        <dbReference type="SAM" id="MobiDB-lite"/>
    </source>
</evidence>
<protein>
    <submittedName>
        <fullName evidence="3">Lipase</fullName>
    </submittedName>
</protein>
<dbReference type="EMBL" id="BMXL01000005">
    <property type="protein sequence ID" value="GHD21605.1"/>
    <property type="molecule type" value="Genomic_DNA"/>
</dbReference>
<gene>
    <name evidence="3" type="ORF">GCM10007147_15210</name>
</gene>
<dbReference type="Pfam" id="PF03583">
    <property type="entry name" value="LIP"/>
    <property type="match status" value="1"/>
</dbReference>
<feature type="compositionally biased region" description="Basic and acidic residues" evidence="1">
    <location>
        <begin position="98"/>
        <end position="109"/>
    </location>
</feature>
<proteinExistence type="predicted"/>
<organism evidence="3 4">
    <name type="scientific">Nocardiopsis kunsanensis</name>
    <dbReference type="NCBI Taxonomy" id="141693"/>
    <lineage>
        <taxon>Bacteria</taxon>
        <taxon>Bacillati</taxon>
        <taxon>Actinomycetota</taxon>
        <taxon>Actinomycetes</taxon>
        <taxon>Streptosporangiales</taxon>
        <taxon>Nocardiopsidaceae</taxon>
        <taxon>Nocardiopsis</taxon>
    </lineage>
</organism>
<reference evidence="3 4" key="1">
    <citation type="journal article" date="2014" name="Int. J. Syst. Evol. Microbiol.">
        <title>Complete genome sequence of Corynebacterium casei LMG S-19264T (=DSM 44701T), isolated from a smear-ripened cheese.</title>
        <authorList>
            <consortium name="US DOE Joint Genome Institute (JGI-PGF)"/>
            <person name="Walter F."/>
            <person name="Albersmeier A."/>
            <person name="Kalinowski J."/>
            <person name="Ruckert C."/>
        </authorList>
    </citation>
    <scope>NUCLEOTIDE SEQUENCE [LARGE SCALE GENOMIC DNA]</scope>
    <source>
        <strain evidence="3 4">KCTC 19473</strain>
    </source>
</reference>
<feature type="signal peptide" evidence="2">
    <location>
        <begin position="1"/>
        <end position="36"/>
    </location>
</feature>
<feature type="chain" id="PRO_5037771303" evidence="2">
    <location>
        <begin position="37"/>
        <end position="449"/>
    </location>
</feature>
<dbReference type="PIRSF" id="PIRSF029171">
    <property type="entry name" value="Esterase_LipA"/>
    <property type="match status" value="1"/>
</dbReference>
<sequence length="449" mass="47370">MRAHPRPGRWSTAAVASTAAGALFASLTLTAGPASAETVPGTDPADPEAMAPQSLDLGGADNSYELLDDLQQPDPHSPEAQNDFYEPPEPLPEGEPGDVIRAEPYEPRTDPLGIGTFPADTWRVMYLSTDAMGEPMAVTGTVMVPTDPWEGEGERPLVSYAIGTHGLGSHCAPSVGLEQGLDYEAAMMKQVVDSGKALVVTDYEGLGTPGEHTYMVGHSQGAAVLDALRAATRLDEADLGTGSPMGVTGFSQGGGAAVWAGQMQPEYAPDLTLEGVAAGGVPADLDRVAENIDGSLYFTFLAFAAYGYDAAYPELPLEEHLNARGQFLFDQVSDGCMIDTLPLGIGKSMDDVIDVDLLGTPEWQARLEENKPGGTPPEAPLYLYHSTGDDVIPIDQAEEMRDSYCEAGATLEWVETSSGPHMLSFFADTAGAQEWLGERLAGEPAESTC</sequence>
<comment type="caution">
    <text evidence="3">The sequence shown here is derived from an EMBL/GenBank/DDBJ whole genome shotgun (WGS) entry which is preliminary data.</text>
</comment>
<dbReference type="AlphaFoldDB" id="A0A918XAJ2"/>
<dbReference type="SUPFAM" id="SSF53474">
    <property type="entry name" value="alpha/beta-Hydrolases"/>
    <property type="match status" value="1"/>
</dbReference>
<evidence type="ECO:0000313" key="4">
    <source>
        <dbReference type="Proteomes" id="UP000654947"/>
    </source>
</evidence>
<dbReference type="Proteomes" id="UP000654947">
    <property type="component" value="Unassembled WGS sequence"/>
</dbReference>
<evidence type="ECO:0000313" key="3">
    <source>
        <dbReference type="EMBL" id="GHD21605.1"/>
    </source>
</evidence>
<evidence type="ECO:0000256" key="2">
    <source>
        <dbReference type="SAM" id="SignalP"/>
    </source>
</evidence>
<accession>A0A918XAJ2</accession>
<dbReference type="Gene3D" id="1.10.260.130">
    <property type="match status" value="1"/>
</dbReference>
<dbReference type="PANTHER" id="PTHR34853">
    <property type="match status" value="1"/>
</dbReference>
<dbReference type="GO" id="GO:0004806">
    <property type="term" value="F:triacylglycerol lipase activity"/>
    <property type="evidence" value="ECO:0007669"/>
    <property type="project" value="InterPro"/>
</dbReference>
<dbReference type="RefSeq" id="WP_017576299.1">
    <property type="nucleotide sequence ID" value="NZ_BMXL01000005.1"/>
</dbReference>
<dbReference type="InterPro" id="IPR005152">
    <property type="entry name" value="Lipase_secreted"/>
</dbReference>
<name>A0A918XAJ2_9ACTN</name>
<dbReference type="InterPro" id="IPR029058">
    <property type="entry name" value="AB_hydrolase_fold"/>
</dbReference>
<keyword evidence="4" id="KW-1185">Reference proteome</keyword>
<dbReference type="PANTHER" id="PTHR34853:SF1">
    <property type="entry name" value="LIPASE 5"/>
    <property type="match status" value="1"/>
</dbReference>